<accession>A0A6A7Z553</accession>
<organism evidence="1 2">
    <name type="scientific">Pseudomonas helleri</name>
    <dbReference type="NCBI Taxonomy" id="1608996"/>
    <lineage>
        <taxon>Bacteria</taxon>
        <taxon>Pseudomonadati</taxon>
        <taxon>Pseudomonadota</taxon>
        <taxon>Gammaproteobacteria</taxon>
        <taxon>Pseudomonadales</taxon>
        <taxon>Pseudomonadaceae</taxon>
        <taxon>Pseudomonas</taxon>
    </lineage>
</organism>
<dbReference type="AlphaFoldDB" id="A0A6A7Z553"/>
<proteinExistence type="predicted"/>
<name>A0A6A7Z553_9PSED</name>
<comment type="caution">
    <text evidence="1">The sequence shown here is derived from an EMBL/GenBank/DDBJ whole genome shotgun (WGS) entry which is preliminary data.</text>
</comment>
<evidence type="ECO:0000313" key="1">
    <source>
        <dbReference type="EMBL" id="MQU46160.1"/>
    </source>
</evidence>
<protein>
    <submittedName>
        <fullName evidence="1">Uncharacterized protein</fullName>
    </submittedName>
</protein>
<reference evidence="1 2" key="1">
    <citation type="submission" date="2019-10" db="EMBL/GenBank/DDBJ databases">
        <title>Evaluation of single-gene subtyping targets for Pseudomonas.</title>
        <authorList>
            <person name="Reichler S.J."/>
            <person name="Orsi R.H."/>
            <person name="Wiedmann M."/>
            <person name="Martin N.H."/>
            <person name="Murphy S.I."/>
        </authorList>
    </citation>
    <scope>NUCLEOTIDE SEQUENCE [LARGE SCALE GENOMIC DNA]</scope>
    <source>
        <strain evidence="1 2">FSL R10-1876</strain>
    </source>
</reference>
<evidence type="ECO:0000313" key="2">
    <source>
        <dbReference type="Proteomes" id="UP000466863"/>
    </source>
</evidence>
<dbReference type="RefSeq" id="WP_153331673.1">
    <property type="nucleotide sequence ID" value="NZ_CP181271.1"/>
</dbReference>
<gene>
    <name evidence="1" type="ORF">GHO28_27235</name>
</gene>
<dbReference type="EMBL" id="WIVV01000283">
    <property type="protein sequence ID" value="MQU46160.1"/>
    <property type="molecule type" value="Genomic_DNA"/>
</dbReference>
<dbReference type="Proteomes" id="UP000466863">
    <property type="component" value="Unassembled WGS sequence"/>
</dbReference>
<sequence length="235" mass="26932">MRKLFNIKVDLDKKTLFDRIGQYTSKQEDHGIYDITIIGQSLSGAFWLRERVVVLNEINIYDSAEPIIFFKVSRCLFTLQSISSKELILSIDSSSKSIKPFLKCLEQAIQSKIFIDQIKISLLELSKYIQASDNPLVKITNSYSSNLTISRHDKISFSIYSNENAILSAQRIIKEVPLEFERIKIESSQNGHPVTLDIKSNCLYNISLPNSNLEKTLIDFVIKKETDHQTHNTLN</sequence>